<accession>A0A497XPG2</accession>
<proteinExistence type="predicted"/>
<name>A0A497XPG2_9PROT</name>
<dbReference type="SUPFAM" id="SSF159501">
    <property type="entry name" value="EreA/ChaN-like"/>
    <property type="match status" value="1"/>
</dbReference>
<dbReference type="Pfam" id="PF04187">
    <property type="entry name" value="Cofac_haem_bdg"/>
    <property type="match status" value="1"/>
</dbReference>
<dbReference type="Pfam" id="PF17820">
    <property type="entry name" value="PDZ_6"/>
    <property type="match status" value="1"/>
</dbReference>
<dbReference type="CDD" id="cd14727">
    <property type="entry name" value="ChanN-like"/>
    <property type="match status" value="1"/>
</dbReference>
<feature type="signal peptide" evidence="1">
    <location>
        <begin position="1"/>
        <end position="17"/>
    </location>
</feature>
<reference evidence="3 4" key="1">
    <citation type="submission" date="2018-10" db="EMBL/GenBank/DDBJ databases">
        <title>Genomic Encyclopedia of Type Strains, Phase IV (KMG-IV): sequencing the most valuable type-strain genomes for metagenomic binning, comparative biology and taxonomic classification.</title>
        <authorList>
            <person name="Goeker M."/>
        </authorList>
    </citation>
    <scope>NUCLEOTIDE SEQUENCE [LARGE SCALE GENOMIC DNA]</scope>
    <source>
        <strain evidence="3 4">DSM 26916</strain>
    </source>
</reference>
<dbReference type="InterPro" id="IPR007314">
    <property type="entry name" value="Cofac_haem-bd_dom"/>
</dbReference>
<dbReference type="SMART" id="SM00228">
    <property type="entry name" value="PDZ"/>
    <property type="match status" value="1"/>
</dbReference>
<dbReference type="EMBL" id="RCCI01000004">
    <property type="protein sequence ID" value="RLJ68049.1"/>
    <property type="molecule type" value="Genomic_DNA"/>
</dbReference>
<sequence length="390" mass="41910">MPMPGISLLPLSRFAVAALVLTAAASCSGASGPAGDCGEPGQWLIATKAGVAPTGAAPLLDRMAAQQAVLLGEAHDSAEDHRWQLHVLAQLHSRRPQLAIGFEMFPRRLQPVLDQWVAGTLSEAEFLKRSEWDKVWVYDARDYLPLFHYARMNRIPMLALNVERSLVEAVGRQGWDAVPAAQKEGVSRPAAPTPEYRKTLRTVFDHHPAKQRGEETFPRYVEAQTVWDRAMAQPIADHLKKQPGALVVAILGVGHVRHGHGVAHQLKDLGVARVGALLTWDQADACAGIVPGLADAVYVVKAPAANPPRLGVAMEPAKEGIRIASVQAGSVAEQAGLKGGDIIVTAAGQPAKIDALRALVQRQPPGTWLPLKVKRGTEEIEIVARFPAQP</sequence>
<dbReference type="Proteomes" id="UP000268908">
    <property type="component" value="Unassembled WGS sequence"/>
</dbReference>
<keyword evidence="1" id="KW-0732">Signal</keyword>
<keyword evidence="4" id="KW-1185">Reference proteome</keyword>
<comment type="caution">
    <text evidence="3">The sequence shown here is derived from an EMBL/GenBank/DDBJ whole genome shotgun (WGS) entry which is preliminary data.</text>
</comment>
<dbReference type="InterPro" id="IPR036034">
    <property type="entry name" value="PDZ_sf"/>
</dbReference>
<organism evidence="3 4">
    <name type="scientific">Sulfurisoma sediminicola</name>
    <dbReference type="NCBI Taxonomy" id="1381557"/>
    <lineage>
        <taxon>Bacteria</taxon>
        <taxon>Pseudomonadati</taxon>
        <taxon>Pseudomonadota</taxon>
        <taxon>Betaproteobacteria</taxon>
        <taxon>Nitrosomonadales</taxon>
        <taxon>Sterolibacteriaceae</taxon>
        <taxon>Sulfurisoma</taxon>
    </lineage>
</organism>
<evidence type="ECO:0000259" key="2">
    <source>
        <dbReference type="PROSITE" id="PS50106"/>
    </source>
</evidence>
<feature type="chain" id="PRO_5019767253" evidence="1">
    <location>
        <begin position="18"/>
        <end position="390"/>
    </location>
</feature>
<dbReference type="PROSITE" id="PS50106">
    <property type="entry name" value="PDZ"/>
    <property type="match status" value="1"/>
</dbReference>
<dbReference type="SUPFAM" id="SSF50156">
    <property type="entry name" value="PDZ domain-like"/>
    <property type="match status" value="1"/>
</dbReference>
<dbReference type="Gene3D" id="3.40.50.11550">
    <property type="match status" value="1"/>
</dbReference>
<dbReference type="InterPro" id="IPR001478">
    <property type="entry name" value="PDZ"/>
</dbReference>
<evidence type="ECO:0000313" key="3">
    <source>
        <dbReference type="EMBL" id="RLJ68049.1"/>
    </source>
</evidence>
<dbReference type="InterPro" id="IPR041489">
    <property type="entry name" value="PDZ_6"/>
</dbReference>
<dbReference type="Gene3D" id="2.30.42.10">
    <property type="match status" value="1"/>
</dbReference>
<protein>
    <submittedName>
        <fullName evidence="3">Putative iron-regulated protein</fullName>
    </submittedName>
</protein>
<feature type="domain" description="PDZ" evidence="2">
    <location>
        <begin position="296"/>
        <end position="363"/>
    </location>
</feature>
<gene>
    <name evidence="3" type="ORF">DFR35_0603</name>
</gene>
<evidence type="ECO:0000313" key="4">
    <source>
        <dbReference type="Proteomes" id="UP000268908"/>
    </source>
</evidence>
<dbReference type="AlphaFoldDB" id="A0A497XPG2"/>
<evidence type="ECO:0000256" key="1">
    <source>
        <dbReference type="SAM" id="SignalP"/>
    </source>
</evidence>